<dbReference type="EMBL" id="KV426162">
    <property type="protein sequence ID" value="KZV86217.1"/>
    <property type="molecule type" value="Genomic_DNA"/>
</dbReference>
<feature type="domain" description="Alpha/beta hydrolase fold-3" evidence="2">
    <location>
        <begin position="532"/>
        <end position="611"/>
    </location>
</feature>
<organism evidence="3 4">
    <name type="scientific">Exidia glandulosa HHB12029</name>
    <dbReference type="NCBI Taxonomy" id="1314781"/>
    <lineage>
        <taxon>Eukaryota</taxon>
        <taxon>Fungi</taxon>
        <taxon>Dikarya</taxon>
        <taxon>Basidiomycota</taxon>
        <taxon>Agaricomycotina</taxon>
        <taxon>Agaricomycetes</taxon>
        <taxon>Auriculariales</taxon>
        <taxon>Exidiaceae</taxon>
        <taxon>Exidia</taxon>
    </lineage>
</organism>
<proteinExistence type="predicted"/>
<evidence type="ECO:0000313" key="4">
    <source>
        <dbReference type="Proteomes" id="UP000077266"/>
    </source>
</evidence>
<dbReference type="Pfam" id="PF07859">
    <property type="entry name" value="Abhydrolase_3"/>
    <property type="match status" value="3"/>
</dbReference>
<dbReference type="STRING" id="1314781.A0A165E748"/>
<dbReference type="InterPro" id="IPR029058">
    <property type="entry name" value="AB_hydrolase_fold"/>
</dbReference>
<keyword evidence="4" id="KW-1185">Reference proteome</keyword>
<feature type="compositionally biased region" description="Low complexity" evidence="1">
    <location>
        <begin position="774"/>
        <end position="792"/>
    </location>
</feature>
<gene>
    <name evidence="3" type="ORF">EXIGLDRAFT_229327</name>
</gene>
<protein>
    <submittedName>
        <fullName evidence="3">Alpha/beta-hydrolase</fullName>
    </submittedName>
</protein>
<dbReference type="AlphaFoldDB" id="A0A165E748"/>
<dbReference type="GO" id="GO:0019433">
    <property type="term" value="P:triglyceride catabolic process"/>
    <property type="evidence" value="ECO:0007669"/>
    <property type="project" value="TreeGrafter"/>
</dbReference>
<dbReference type="InParanoid" id="A0A165E748"/>
<reference evidence="3 4" key="1">
    <citation type="journal article" date="2016" name="Mol. Biol. Evol.">
        <title>Comparative Genomics of Early-Diverging Mushroom-Forming Fungi Provides Insights into the Origins of Lignocellulose Decay Capabilities.</title>
        <authorList>
            <person name="Nagy L.G."/>
            <person name="Riley R."/>
            <person name="Tritt A."/>
            <person name="Adam C."/>
            <person name="Daum C."/>
            <person name="Floudas D."/>
            <person name="Sun H."/>
            <person name="Yadav J.S."/>
            <person name="Pangilinan J."/>
            <person name="Larsson K.H."/>
            <person name="Matsuura K."/>
            <person name="Barry K."/>
            <person name="Labutti K."/>
            <person name="Kuo R."/>
            <person name="Ohm R.A."/>
            <person name="Bhattacharya S.S."/>
            <person name="Shirouzu T."/>
            <person name="Yoshinaga Y."/>
            <person name="Martin F.M."/>
            <person name="Grigoriev I.V."/>
            <person name="Hibbett D.S."/>
        </authorList>
    </citation>
    <scope>NUCLEOTIDE SEQUENCE [LARGE SCALE GENOMIC DNA]</scope>
    <source>
        <strain evidence="3 4">HHB12029</strain>
    </source>
</reference>
<evidence type="ECO:0000259" key="2">
    <source>
        <dbReference type="Pfam" id="PF07859"/>
    </source>
</evidence>
<dbReference type="InterPro" id="IPR013094">
    <property type="entry name" value="AB_hydrolase_3"/>
</dbReference>
<feature type="region of interest" description="Disordered" evidence="1">
    <location>
        <begin position="697"/>
        <end position="839"/>
    </location>
</feature>
<dbReference type="Gene3D" id="3.40.50.1820">
    <property type="entry name" value="alpha/beta hydrolase"/>
    <property type="match status" value="2"/>
</dbReference>
<feature type="compositionally biased region" description="Acidic residues" evidence="1">
    <location>
        <begin position="458"/>
        <end position="476"/>
    </location>
</feature>
<dbReference type="GO" id="GO:0004806">
    <property type="term" value="F:triacylglycerol lipase activity"/>
    <property type="evidence" value="ECO:0007669"/>
    <property type="project" value="TreeGrafter"/>
</dbReference>
<evidence type="ECO:0000313" key="3">
    <source>
        <dbReference type="EMBL" id="KZV86217.1"/>
    </source>
</evidence>
<feature type="domain" description="Alpha/beta hydrolase fold-3" evidence="2">
    <location>
        <begin position="279"/>
        <end position="354"/>
    </location>
</feature>
<dbReference type="OrthoDB" id="5570009at2759"/>
<dbReference type="Proteomes" id="UP000077266">
    <property type="component" value="Unassembled WGS sequence"/>
</dbReference>
<dbReference type="SUPFAM" id="SSF53474">
    <property type="entry name" value="alpha/beta-Hydrolases"/>
    <property type="match status" value="1"/>
</dbReference>
<feature type="domain" description="Alpha/beta hydrolase fold-3" evidence="2">
    <location>
        <begin position="219"/>
        <end position="257"/>
    </location>
</feature>
<sequence>MIDHILGKPNPSWKRTQVFLVMLFWIWRIVNGDRQGPRVLYLRRLSRALSRFTPWQIVASSLTFLYAMRNLDSIFGLGSAEPLARLYSRAYYRATWIVTGLDAGFATAMTIKTKWLRDLCSVLFSVYYIIYANEADEKLRKFRAVCTVEMLRVTWEKTSNPYIRAFTYFDRPRIPHVRQLLLPRPPSSNYKRPIAAWLFFSRPERELSSQTDLIIDIPGGGFISMSPANHEERLRRWAMQTGRPVLSIDYSKAPECKHLPEGLRIHWRAALTVGCGIDPFPFALDECFDAYRVIAESLGRLIGMSGKKLNIIMTGDSAGANLCVTTVFKILEAPTPILPPVAVVLNYACLDFNFTSWMTPGNMRVLRHEQSSGHLAGIAEQKDHYSHRSPLSVVKDVGDRRLRSKKSWAHSLSLPQALPSPFGSTRSAQSTPNEKPMPRMVARAKTTSFMEKGAPPQNDEEGGNVADEEGEDEDIAPEGPNNRPISAYVLYQDAETLNERQAELAEERIKGDCARKKAAAKTPIGTRLAMTSRTGYFQDRIIAPSMMRAMAILYIGPKHNPDFGTDYYLSPILASNALLARFPKVLMTCGEKDPFVDDTVIFAGRIREAKRLRKQELLRAKSTGAGLRMSAPANSAEERLMGETEEDWVQMEILEGWSHGYLQMTTLLPEALGTIEHIADWIRSAFADAPSAAPAASTATQALASPGGSARRRPNSGAHRESRSPPDLAEGAGFGVTSSETETETDSAVLTFVPKKRRSPPPSFGTGHAGRRFSSSSSTATVAAASKSSPSSDETLGPFTPPTGESLGGSAAAGQSPILGVAGSGRAGTPTKAGLLSEGQLMRRRMDEVVLGLGEVDGSSDV</sequence>
<dbReference type="PANTHER" id="PTHR23025">
    <property type="entry name" value="TRIACYLGLYCEROL LIPASE"/>
    <property type="match status" value="1"/>
</dbReference>
<feature type="region of interest" description="Disordered" evidence="1">
    <location>
        <begin position="414"/>
        <end position="484"/>
    </location>
</feature>
<dbReference type="GO" id="GO:0005829">
    <property type="term" value="C:cytosol"/>
    <property type="evidence" value="ECO:0007669"/>
    <property type="project" value="TreeGrafter"/>
</dbReference>
<keyword evidence="3" id="KW-0378">Hydrolase</keyword>
<accession>A0A165E748</accession>
<evidence type="ECO:0000256" key="1">
    <source>
        <dbReference type="SAM" id="MobiDB-lite"/>
    </source>
</evidence>
<dbReference type="GO" id="GO:0004771">
    <property type="term" value="F:sterol ester esterase activity"/>
    <property type="evidence" value="ECO:0007669"/>
    <property type="project" value="TreeGrafter"/>
</dbReference>
<feature type="compositionally biased region" description="Polar residues" evidence="1">
    <location>
        <begin position="422"/>
        <end position="433"/>
    </location>
</feature>
<dbReference type="PANTHER" id="PTHR23025:SF3">
    <property type="entry name" value="HORMONE-SENSITIVE LIPASE"/>
    <property type="match status" value="1"/>
</dbReference>
<feature type="compositionally biased region" description="Low complexity" evidence="1">
    <location>
        <begin position="697"/>
        <end position="706"/>
    </location>
</feature>
<name>A0A165E748_EXIGL</name>